<feature type="domain" description="Nudix hydrolase" evidence="2">
    <location>
        <begin position="1"/>
        <end position="152"/>
    </location>
</feature>
<evidence type="ECO:0000256" key="1">
    <source>
        <dbReference type="ARBA" id="ARBA00022801"/>
    </source>
</evidence>
<dbReference type="EMBL" id="NKYE01000011">
    <property type="protein sequence ID" value="OZM71767.1"/>
    <property type="molecule type" value="Genomic_DNA"/>
</dbReference>
<dbReference type="OrthoDB" id="954553at2"/>
<sequence>MAKQSAGILVYRRSGAVPEVLLGHLGGPFWARRDEGAWGLPKGEYAGEETAEHAARREFTEELGLPVPAGALLGLGTVRQAGGKLVTAWAVEGELDPAGIVPGTFSLEWPRGSGTVREFPEIDRVAWFGLAEASVKILAGQRPFLDRLDGLLTG</sequence>
<dbReference type="InterPro" id="IPR015797">
    <property type="entry name" value="NUDIX_hydrolase-like_dom_sf"/>
</dbReference>
<dbReference type="InterPro" id="IPR000086">
    <property type="entry name" value="NUDIX_hydrolase_dom"/>
</dbReference>
<gene>
    <name evidence="3" type="ORF">CFN78_18220</name>
</gene>
<evidence type="ECO:0000259" key="2">
    <source>
        <dbReference type="PROSITE" id="PS51462"/>
    </source>
</evidence>
<evidence type="ECO:0000313" key="3">
    <source>
        <dbReference type="EMBL" id="OZM71767.1"/>
    </source>
</evidence>
<dbReference type="PROSITE" id="PS00893">
    <property type="entry name" value="NUDIX_BOX"/>
    <property type="match status" value="1"/>
</dbReference>
<dbReference type="GO" id="GO:0006167">
    <property type="term" value="P:AMP biosynthetic process"/>
    <property type="evidence" value="ECO:0007669"/>
    <property type="project" value="TreeGrafter"/>
</dbReference>
<reference evidence="3 4" key="1">
    <citation type="submission" date="2017-07" db="EMBL/GenBank/DDBJ databases">
        <title>Amycolatopsis antarcticus sp. nov., isolated from the surface of an Antarcticus brown macroalga.</title>
        <authorList>
            <person name="Wang J."/>
            <person name="Leiva S."/>
            <person name="Huang J."/>
            <person name="Huang Y."/>
        </authorList>
    </citation>
    <scope>NUCLEOTIDE SEQUENCE [LARGE SCALE GENOMIC DNA]</scope>
    <source>
        <strain evidence="3 4">AU-G6</strain>
    </source>
</reference>
<dbReference type="PANTHER" id="PTHR21340">
    <property type="entry name" value="DIADENOSINE 5,5-P1,P4-TETRAPHOSPHATE PYROPHOSPHOHYDROLASE MUTT"/>
    <property type="match status" value="1"/>
</dbReference>
<dbReference type="PROSITE" id="PS51462">
    <property type="entry name" value="NUDIX"/>
    <property type="match status" value="1"/>
</dbReference>
<dbReference type="AlphaFoldDB" id="A0A263D2A5"/>
<name>A0A263D2A5_9PSEU</name>
<protein>
    <submittedName>
        <fullName evidence="3">NUDIX hydrolase</fullName>
    </submittedName>
</protein>
<accession>A0A263D2A5</accession>
<dbReference type="InterPro" id="IPR020084">
    <property type="entry name" value="NUDIX_hydrolase_CS"/>
</dbReference>
<dbReference type="CDD" id="cd04662">
    <property type="entry name" value="NUDIX_Hydrolase"/>
    <property type="match status" value="1"/>
</dbReference>
<dbReference type="Proteomes" id="UP000242444">
    <property type="component" value="Unassembled WGS sequence"/>
</dbReference>
<dbReference type="Gene3D" id="3.90.79.10">
    <property type="entry name" value="Nucleoside Triphosphate Pyrophosphohydrolase"/>
    <property type="match status" value="1"/>
</dbReference>
<evidence type="ECO:0000313" key="4">
    <source>
        <dbReference type="Proteomes" id="UP000242444"/>
    </source>
</evidence>
<dbReference type="Pfam" id="PF00293">
    <property type="entry name" value="NUDIX"/>
    <property type="match status" value="1"/>
</dbReference>
<comment type="caution">
    <text evidence="3">The sequence shown here is derived from an EMBL/GenBank/DDBJ whole genome shotgun (WGS) entry which is preliminary data.</text>
</comment>
<keyword evidence="4" id="KW-1185">Reference proteome</keyword>
<dbReference type="RefSeq" id="WP_094864050.1">
    <property type="nucleotide sequence ID" value="NZ_NKYE01000011.1"/>
</dbReference>
<dbReference type="GO" id="GO:0006754">
    <property type="term" value="P:ATP biosynthetic process"/>
    <property type="evidence" value="ECO:0007669"/>
    <property type="project" value="TreeGrafter"/>
</dbReference>
<keyword evidence="1 3" id="KW-0378">Hydrolase</keyword>
<dbReference type="InParanoid" id="A0A263D2A5"/>
<dbReference type="InterPro" id="IPR051325">
    <property type="entry name" value="Nudix_hydrolase_domain"/>
</dbReference>
<dbReference type="SUPFAM" id="SSF55811">
    <property type="entry name" value="Nudix"/>
    <property type="match status" value="1"/>
</dbReference>
<organism evidence="3 4">
    <name type="scientific">Amycolatopsis antarctica</name>
    <dbReference type="NCBI Taxonomy" id="1854586"/>
    <lineage>
        <taxon>Bacteria</taxon>
        <taxon>Bacillati</taxon>
        <taxon>Actinomycetota</taxon>
        <taxon>Actinomycetes</taxon>
        <taxon>Pseudonocardiales</taxon>
        <taxon>Pseudonocardiaceae</taxon>
        <taxon>Amycolatopsis</taxon>
    </lineage>
</organism>
<proteinExistence type="predicted"/>
<dbReference type="PANTHER" id="PTHR21340:SF7">
    <property type="entry name" value="NUDIX HYDROLASE DOMAIN-CONTAINING PROTEIN"/>
    <property type="match status" value="1"/>
</dbReference>
<dbReference type="GO" id="GO:0004081">
    <property type="term" value="F:bis(5'-nucleosyl)-tetraphosphatase (asymmetrical) activity"/>
    <property type="evidence" value="ECO:0007669"/>
    <property type="project" value="TreeGrafter"/>
</dbReference>